<dbReference type="AlphaFoldDB" id="H6L123"/>
<dbReference type="InterPro" id="IPR021448">
    <property type="entry name" value="DUF3098"/>
</dbReference>
<organism evidence="2 3">
    <name type="scientific">Saprospira grandis (strain Lewin)</name>
    <dbReference type="NCBI Taxonomy" id="984262"/>
    <lineage>
        <taxon>Bacteria</taxon>
        <taxon>Pseudomonadati</taxon>
        <taxon>Bacteroidota</taxon>
        <taxon>Saprospiria</taxon>
        <taxon>Saprospirales</taxon>
        <taxon>Saprospiraceae</taxon>
        <taxon>Saprospira</taxon>
    </lineage>
</organism>
<dbReference type="OrthoDB" id="963379at2"/>
<evidence type="ECO:0000313" key="2">
    <source>
        <dbReference type="EMBL" id="AFC26059.1"/>
    </source>
</evidence>
<evidence type="ECO:0000256" key="1">
    <source>
        <dbReference type="SAM" id="Phobius"/>
    </source>
</evidence>
<dbReference type="STRING" id="984262.SGRA_3332"/>
<dbReference type="HOGENOM" id="CLU_176977_1_0_10"/>
<dbReference type="Pfam" id="PF11297">
    <property type="entry name" value="DUF3098"/>
    <property type="match status" value="1"/>
</dbReference>
<keyword evidence="3" id="KW-1185">Reference proteome</keyword>
<reference evidence="2 3" key="1">
    <citation type="journal article" date="2012" name="Stand. Genomic Sci.">
        <title>Complete genome sequencing and analysis of Saprospira grandis str. Lewin, a predatory marine bacterium.</title>
        <authorList>
            <person name="Saw J.H."/>
            <person name="Yuryev A."/>
            <person name="Kanbe M."/>
            <person name="Hou S."/>
            <person name="Young A.G."/>
            <person name="Aizawa S."/>
            <person name="Alam M."/>
        </authorList>
    </citation>
    <scope>NUCLEOTIDE SEQUENCE [LARGE SCALE GENOMIC DNA]</scope>
    <source>
        <strain evidence="2 3">Lewin</strain>
    </source>
</reference>
<gene>
    <name evidence="2" type="ordered locus">SGRA_3332</name>
</gene>
<keyword evidence="1" id="KW-1133">Transmembrane helix</keyword>
<feature type="transmembrane region" description="Helical" evidence="1">
    <location>
        <begin position="20"/>
        <end position="38"/>
    </location>
</feature>
<evidence type="ECO:0000313" key="3">
    <source>
        <dbReference type="Proteomes" id="UP000007519"/>
    </source>
</evidence>
<keyword evidence="1" id="KW-0812">Transmembrane</keyword>
<dbReference type="Proteomes" id="UP000007519">
    <property type="component" value="Chromosome"/>
</dbReference>
<dbReference type="RefSeq" id="WP_015693654.1">
    <property type="nucleotide sequence ID" value="NC_016940.1"/>
</dbReference>
<evidence type="ECO:0008006" key="4">
    <source>
        <dbReference type="Google" id="ProtNLM"/>
    </source>
</evidence>
<dbReference type="KEGG" id="sgn:SGRA_3332"/>
<accession>H6L123</accession>
<feature type="transmembrane region" description="Helical" evidence="1">
    <location>
        <begin position="58"/>
        <end position="78"/>
    </location>
</feature>
<name>H6L123_SAPGL</name>
<protein>
    <recommendedName>
        <fullName evidence="4">DUF3098 domain-containing protein</fullName>
    </recommendedName>
</protein>
<proteinExistence type="predicted"/>
<keyword evidence="1" id="KW-0472">Membrane</keyword>
<sequence>MSRRTKKAQPELLYGKKHYMMMGAAVLLVIVGFFLMSGGGMEDPNVWKAEEIYSFRRITLAPFVVLLGLGVFAYALFFQTPEDKAAEQAYQEQYPAEEIEAPKTI</sequence>
<dbReference type="EMBL" id="CP002831">
    <property type="protein sequence ID" value="AFC26059.1"/>
    <property type="molecule type" value="Genomic_DNA"/>
</dbReference>